<dbReference type="AlphaFoldDB" id="A0A9Q1JYN9"/>
<accession>A0A9Q1JYN9</accession>
<name>A0A9Q1JYN9_9CARY</name>
<protein>
    <submittedName>
        <fullName evidence="2">Uncharacterized protein</fullName>
    </submittedName>
</protein>
<sequence>MVAMFGLEGASRVGLVVMDTDNKSSVKDPDTHQNALDLHQDKEMDPSTQKSVDTKIQYISLLYEELLVHHDRHHYATSVRTRKESSGSMSSARPLPRFEYVPATSYEPFHWHASVVSHRHSEGVRDAPHADRHGRSRGENRVQSIGAEALHSHRPSHGWPAKSTTALTPYVMHS</sequence>
<comment type="caution">
    <text evidence="2">The sequence shown here is derived from an EMBL/GenBank/DDBJ whole genome shotgun (WGS) entry which is preliminary data.</text>
</comment>
<dbReference type="EMBL" id="JAKOGI010000551">
    <property type="protein sequence ID" value="KAJ8433281.1"/>
    <property type="molecule type" value="Genomic_DNA"/>
</dbReference>
<keyword evidence="3" id="KW-1185">Reference proteome</keyword>
<evidence type="ECO:0000313" key="3">
    <source>
        <dbReference type="Proteomes" id="UP001153076"/>
    </source>
</evidence>
<reference evidence="2" key="1">
    <citation type="submission" date="2022-04" db="EMBL/GenBank/DDBJ databases">
        <title>Carnegiea gigantea Genome sequencing and assembly v2.</title>
        <authorList>
            <person name="Copetti D."/>
            <person name="Sanderson M.J."/>
            <person name="Burquez A."/>
            <person name="Wojciechowski M.F."/>
        </authorList>
    </citation>
    <scope>NUCLEOTIDE SEQUENCE</scope>
    <source>
        <strain evidence="2">SGP5-SGP5p</strain>
        <tissue evidence="2">Aerial part</tissue>
    </source>
</reference>
<evidence type="ECO:0000313" key="2">
    <source>
        <dbReference type="EMBL" id="KAJ8433281.1"/>
    </source>
</evidence>
<evidence type="ECO:0000256" key="1">
    <source>
        <dbReference type="SAM" id="MobiDB-lite"/>
    </source>
</evidence>
<gene>
    <name evidence="2" type="ORF">Cgig2_014190</name>
</gene>
<dbReference type="Proteomes" id="UP001153076">
    <property type="component" value="Unassembled WGS sequence"/>
</dbReference>
<proteinExistence type="predicted"/>
<organism evidence="2 3">
    <name type="scientific">Carnegiea gigantea</name>
    <dbReference type="NCBI Taxonomy" id="171969"/>
    <lineage>
        <taxon>Eukaryota</taxon>
        <taxon>Viridiplantae</taxon>
        <taxon>Streptophyta</taxon>
        <taxon>Embryophyta</taxon>
        <taxon>Tracheophyta</taxon>
        <taxon>Spermatophyta</taxon>
        <taxon>Magnoliopsida</taxon>
        <taxon>eudicotyledons</taxon>
        <taxon>Gunneridae</taxon>
        <taxon>Pentapetalae</taxon>
        <taxon>Caryophyllales</taxon>
        <taxon>Cactineae</taxon>
        <taxon>Cactaceae</taxon>
        <taxon>Cactoideae</taxon>
        <taxon>Echinocereeae</taxon>
        <taxon>Carnegiea</taxon>
    </lineage>
</organism>
<feature type="compositionally biased region" description="Basic and acidic residues" evidence="1">
    <location>
        <begin position="120"/>
        <end position="140"/>
    </location>
</feature>
<feature type="region of interest" description="Disordered" evidence="1">
    <location>
        <begin position="120"/>
        <end position="141"/>
    </location>
</feature>